<reference evidence="3" key="1">
    <citation type="submission" date="2022-12" db="EMBL/GenBank/DDBJ databases">
        <title>Gycomyces niveus sp.nov., a novel actinomycete isolated from soil in Shouguang.</title>
        <authorList>
            <person name="Yang X."/>
        </authorList>
    </citation>
    <scope>NUCLEOTIDE SEQUENCE</scope>
    <source>
        <strain evidence="3">DSM 44724</strain>
    </source>
</reference>
<gene>
    <name evidence="4" type="ORF">J2S69_003486</name>
    <name evidence="3" type="ORF">O2L01_10400</name>
</gene>
<dbReference type="RefSeq" id="WP_270121863.1">
    <property type="nucleotide sequence ID" value="NZ_BAAAOM010000004.1"/>
</dbReference>
<comment type="caution">
    <text evidence="3">The sequence shown here is derived from an EMBL/GenBank/DDBJ whole genome shotgun (WGS) entry which is preliminary data.</text>
</comment>
<protein>
    <submittedName>
        <fullName evidence="3">Uncharacterized protein</fullName>
    </submittedName>
</protein>
<accession>A0A9X3SW01</accession>
<feature type="transmembrane region" description="Helical" evidence="2">
    <location>
        <begin position="107"/>
        <end position="130"/>
    </location>
</feature>
<evidence type="ECO:0000313" key="6">
    <source>
        <dbReference type="Proteomes" id="UP001183604"/>
    </source>
</evidence>
<organism evidence="3 5">
    <name type="scientific">Glycomyces lechevalierae</name>
    <dbReference type="NCBI Taxonomy" id="256034"/>
    <lineage>
        <taxon>Bacteria</taxon>
        <taxon>Bacillati</taxon>
        <taxon>Actinomycetota</taxon>
        <taxon>Actinomycetes</taxon>
        <taxon>Glycomycetales</taxon>
        <taxon>Glycomycetaceae</taxon>
        <taxon>Glycomyces</taxon>
    </lineage>
</organism>
<evidence type="ECO:0000256" key="1">
    <source>
        <dbReference type="SAM" id="MobiDB-lite"/>
    </source>
</evidence>
<sequence>MKPLLTRPGPAAPTVLSGTAGTADRHTRPRPPASVQVLRILLLAATASLIATWLWAWQGVQAYAWPGIDNGLTERGLAYLLILAPAAPVNVIAAIRLARGGTGARFYLAAAATLAVAQTVLLLTPGAMPLGDAMSDGSTSVGVRHLVTVGPLLIAGLWIAATRKARTWLGVTPAPRRRLFVLEAAVWCLALACAFTMGTEVRQWTQTAAAPLVPSGEYAEPGTWAALERAVADTTDAIADFAGFTARTLDVVTCDYYTPAGLPTYRYELAYELRAGAADAAAAIAAAWSQGDFTLTYDGETLDGIRRVTAEHAFPTADGTYPTATGLHALALEYTETATPALHATSPCVERATEPTECILPQGNPTRDTINGITCRD</sequence>
<keyword evidence="2" id="KW-1133">Transmembrane helix</keyword>
<evidence type="ECO:0000313" key="3">
    <source>
        <dbReference type="EMBL" id="MDA1385397.1"/>
    </source>
</evidence>
<evidence type="ECO:0000256" key="2">
    <source>
        <dbReference type="SAM" id="Phobius"/>
    </source>
</evidence>
<dbReference type="AlphaFoldDB" id="A0A9X3SW01"/>
<evidence type="ECO:0000313" key="5">
    <source>
        <dbReference type="Proteomes" id="UP001145799"/>
    </source>
</evidence>
<feature type="transmembrane region" description="Helical" evidence="2">
    <location>
        <begin position="142"/>
        <end position="160"/>
    </location>
</feature>
<dbReference type="EMBL" id="JAVDYD010000001">
    <property type="protein sequence ID" value="MDR7339767.1"/>
    <property type="molecule type" value="Genomic_DNA"/>
</dbReference>
<keyword evidence="6" id="KW-1185">Reference proteome</keyword>
<proteinExistence type="predicted"/>
<feature type="transmembrane region" description="Helical" evidence="2">
    <location>
        <begin position="180"/>
        <end position="198"/>
    </location>
</feature>
<name>A0A9X3SW01_9ACTN</name>
<keyword evidence="2" id="KW-0472">Membrane</keyword>
<evidence type="ECO:0000313" key="4">
    <source>
        <dbReference type="EMBL" id="MDR7339767.1"/>
    </source>
</evidence>
<feature type="transmembrane region" description="Helical" evidence="2">
    <location>
        <begin position="37"/>
        <end position="56"/>
    </location>
</feature>
<dbReference type="Proteomes" id="UP001145799">
    <property type="component" value="Unassembled WGS sequence"/>
</dbReference>
<reference evidence="4 6" key="2">
    <citation type="submission" date="2023-07" db="EMBL/GenBank/DDBJ databases">
        <title>Sequencing the genomes of 1000 actinobacteria strains.</title>
        <authorList>
            <person name="Klenk H.-P."/>
        </authorList>
    </citation>
    <scope>NUCLEOTIDE SEQUENCE [LARGE SCALE GENOMIC DNA]</scope>
    <source>
        <strain evidence="4 6">DSM 44724</strain>
    </source>
</reference>
<feature type="transmembrane region" description="Helical" evidence="2">
    <location>
        <begin position="76"/>
        <end position="95"/>
    </location>
</feature>
<dbReference type="EMBL" id="JAPZVQ010000005">
    <property type="protein sequence ID" value="MDA1385397.1"/>
    <property type="molecule type" value="Genomic_DNA"/>
</dbReference>
<dbReference type="Proteomes" id="UP001183604">
    <property type="component" value="Unassembled WGS sequence"/>
</dbReference>
<feature type="region of interest" description="Disordered" evidence="1">
    <location>
        <begin position="1"/>
        <end position="30"/>
    </location>
</feature>
<keyword evidence="2" id="KW-0812">Transmembrane</keyword>